<organism evidence="8 9">
    <name type="scientific">Rhinolophus ferrumequinum</name>
    <name type="common">Greater horseshoe bat</name>
    <dbReference type="NCBI Taxonomy" id="59479"/>
    <lineage>
        <taxon>Eukaryota</taxon>
        <taxon>Metazoa</taxon>
        <taxon>Chordata</taxon>
        <taxon>Craniata</taxon>
        <taxon>Vertebrata</taxon>
        <taxon>Euteleostomi</taxon>
        <taxon>Mammalia</taxon>
        <taxon>Eutheria</taxon>
        <taxon>Laurasiatheria</taxon>
        <taxon>Chiroptera</taxon>
        <taxon>Yinpterochiroptera</taxon>
        <taxon>Rhinolophoidea</taxon>
        <taxon>Rhinolophidae</taxon>
        <taxon>Rhinolophinae</taxon>
        <taxon>Rhinolophus</taxon>
    </lineage>
</organism>
<dbReference type="InterPro" id="IPR001792">
    <property type="entry name" value="Acylphosphatase-like_dom"/>
</dbReference>
<dbReference type="Ensembl" id="ENSRFET00010014561.1">
    <property type="protein sequence ID" value="ENSRFEP00010013313.1"/>
    <property type="gene ID" value="ENSRFEG00010009042.1"/>
</dbReference>
<dbReference type="Gene3D" id="3.30.70.100">
    <property type="match status" value="1"/>
</dbReference>
<accession>A0A671ENU3</accession>
<evidence type="ECO:0000313" key="9">
    <source>
        <dbReference type="Proteomes" id="UP000472240"/>
    </source>
</evidence>
<dbReference type="InParanoid" id="A0A671ENU3"/>
<reference evidence="8 9" key="2">
    <citation type="journal article" date="2018" name="Annu Rev Anim Biosci">
        <title>Bat Biology, Genomes, and the Bat1K Project: To Generate Chromosome-Level Genomes for All Living Bat Species.</title>
        <authorList>
            <person name="Teeling E.C."/>
            <person name="Vernes S.C."/>
            <person name="Davalos L.M."/>
            <person name="Ray D.A."/>
            <person name="Gilbert M.T.P."/>
            <person name="Myers E."/>
        </authorList>
    </citation>
    <scope>NUCLEOTIDE SEQUENCE</scope>
</reference>
<dbReference type="InterPro" id="IPR036046">
    <property type="entry name" value="Acylphosphatase-like_dom_sf"/>
</dbReference>
<reference evidence="9" key="3">
    <citation type="submission" date="2018-12" db="EMBL/GenBank/DDBJ databases">
        <title>G10K-VGP greater horseshoe bat female genome, primary haplotype.</title>
        <authorList>
            <person name="Teeling E."/>
            <person name="Myers G."/>
            <person name="Vernes S."/>
            <person name="Pippel M."/>
            <person name="Winkler S."/>
            <person name="Fedrigo O."/>
            <person name="Rhie A."/>
            <person name="Koren S."/>
            <person name="Phillippy A."/>
            <person name="Lewin H."/>
            <person name="Damas J."/>
            <person name="Howe K."/>
            <person name="Mountcastle J."/>
            <person name="Jarvis E.D."/>
        </authorList>
    </citation>
    <scope>NUCLEOTIDE SEQUENCE [LARGE SCALE GENOMIC DNA]</scope>
</reference>
<comment type="caution">
    <text evidence="6">Lacks conserved residue(s) required for the propagation of feature annotation.</text>
</comment>
<evidence type="ECO:0000256" key="4">
    <source>
        <dbReference type="ARBA" id="ARBA00042345"/>
    </source>
</evidence>
<dbReference type="SUPFAM" id="SSF54975">
    <property type="entry name" value="Acylphosphatase/BLUF domain-like"/>
    <property type="match status" value="1"/>
</dbReference>
<evidence type="ECO:0000259" key="7">
    <source>
        <dbReference type="PROSITE" id="PS51160"/>
    </source>
</evidence>
<dbReference type="Proteomes" id="UP000472240">
    <property type="component" value="Chromosome 17"/>
</dbReference>
<comment type="catalytic activity">
    <reaction evidence="5">
        <text>an acyl phosphate + H2O = a carboxylate + phosphate + H(+)</text>
        <dbReference type="Rhea" id="RHEA:14965"/>
        <dbReference type="ChEBI" id="CHEBI:15377"/>
        <dbReference type="ChEBI" id="CHEBI:15378"/>
        <dbReference type="ChEBI" id="CHEBI:29067"/>
        <dbReference type="ChEBI" id="CHEBI:43474"/>
        <dbReference type="ChEBI" id="CHEBI:59918"/>
        <dbReference type="EC" id="3.6.1.7"/>
    </reaction>
</comment>
<feature type="domain" description="Acylphosphatase-like" evidence="7">
    <location>
        <begin position="1"/>
        <end position="79"/>
    </location>
</feature>
<evidence type="ECO:0000256" key="6">
    <source>
        <dbReference type="PROSITE-ProRule" id="PRU00520"/>
    </source>
</evidence>
<dbReference type="InterPro" id="IPR020456">
    <property type="entry name" value="Acylphosphatase"/>
</dbReference>
<reference evidence="8" key="5">
    <citation type="submission" date="2025-09" db="UniProtKB">
        <authorList>
            <consortium name="Ensembl"/>
        </authorList>
    </citation>
    <scope>IDENTIFICATION</scope>
</reference>
<dbReference type="PROSITE" id="PS51160">
    <property type="entry name" value="ACYLPHOSPHATASE_3"/>
    <property type="match status" value="1"/>
</dbReference>
<proteinExistence type="inferred from homology"/>
<reference evidence="8 9" key="1">
    <citation type="journal article" date="2015" name="Annu Rev Anim Biosci">
        <title>The Genome 10K Project: a way forward.</title>
        <authorList>
            <person name="Koepfli K.P."/>
            <person name="Paten B."/>
            <person name="O'Brien S.J."/>
            <person name="Koepfli K.P."/>
            <person name="Paten B."/>
            <person name="Antunes A."/>
            <person name="Belov K."/>
            <person name="Bustamante C."/>
            <person name="Castoe T.A."/>
            <person name="Clawson H."/>
            <person name="Crawford A.J."/>
            <person name="Diekhans M."/>
            <person name="Distel D."/>
            <person name="Durbin R."/>
            <person name="Earl D."/>
            <person name="Fujita M.K."/>
            <person name="Gamble T."/>
            <person name="Georges A."/>
            <person name="Gemmell N."/>
            <person name="Gilbert M.T."/>
            <person name="Graves J.M."/>
            <person name="Green R.E."/>
            <person name="Hickey G."/>
            <person name="Jarvis E.D."/>
            <person name="Johnson W."/>
            <person name="Komissarov A."/>
            <person name="Korf I."/>
            <person name="Kuhn R."/>
            <person name="Larkin D.M."/>
            <person name="Lewin H."/>
            <person name="Lopez J.V."/>
            <person name="Ma J."/>
            <person name="Marques-Bonet T."/>
            <person name="Miller W."/>
            <person name="Murphy R."/>
            <person name="Pevzner P."/>
            <person name="Shapiro B."/>
            <person name="Steiner C."/>
            <person name="Tamazian G."/>
            <person name="Venkatesh B."/>
            <person name="Wang J."/>
            <person name="Wayne R."/>
            <person name="Wiley E."/>
            <person name="Yang H."/>
            <person name="Zhang G."/>
            <person name="Haussler D."/>
            <person name="Ryder O."/>
            <person name="O'Brien S.J."/>
        </authorList>
    </citation>
    <scope>NUCLEOTIDE SEQUENCE</scope>
</reference>
<name>A0A671ENU3_RHIFE</name>
<dbReference type="EC" id="3.6.1.7" evidence="2"/>
<keyword evidence="3" id="KW-0378">Hydrolase</keyword>
<dbReference type="GO" id="GO:0003998">
    <property type="term" value="F:acylphosphatase activity"/>
    <property type="evidence" value="ECO:0007669"/>
    <property type="project" value="UniProtKB-EC"/>
</dbReference>
<comment type="similarity">
    <text evidence="1">Belongs to the acylphosphatase family.</text>
</comment>
<evidence type="ECO:0000256" key="1">
    <source>
        <dbReference type="ARBA" id="ARBA00005614"/>
    </source>
</evidence>
<dbReference type="PANTHER" id="PTHR10029">
    <property type="entry name" value="ACYLPHOSPHATASE"/>
    <property type="match status" value="1"/>
</dbReference>
<evidence type="ECO:0000256" key="5">
    <source>
        <dbReference type="ARBA" id="ARBA00047645"/>
    </source>
</evidence>
<evidence type="ECO:0000256" key="2">
    <source>
        <dbReference type="ARBA" id="ARBA00012150"/>
    </source>
</evidence>
<sequence>MSTLECTRRRGLENRSVWGKTTSKGTVMDRVQGPKEKKVHSMKSWLSKVRSPSSHPDCMNFSDEKAISKLEYSNFSIQY</sequence>
<dbReference type="AlphaFoldDB" id="A0A671ENU3"/>
<evidence type="ECO:0000256" key="3">
    <source>
        <dbReference type="ARBA" id="ARBA00022801"/>
    </source>
</evidence>
<reference evidence="8" key="4">
    <citation type="submission" date="2025-08" db="UniProtKB">
        <authorList>
            <consortium name="Ensembl"/>
        </authorList>
    </citation>
    <scope>IDENTIFICATION</scope>
</reference>
<evidence type="ECO:0000313" key="8">
    <source>
        <dbReference type="Ensembl" id="ENSRFEP00010013313.1"/>
    </source>
</evidence>
<keyword evidence="9" id="KW-1185">Reference proteome</keyword>
<dbReference type="PANTHER" id="PTHR10029:SF20">
    <property type="entry name" value="ACYLPHOSPHATASE-2"/>
    <property type="match status" value="1"/>
</dbReference>
<protein>
    <recommendedName>
        <fullName evidence="2">acylphosphatase</fullName>
        <ecNumber evidence="2">3.6.1.7</ecNumber>
    </recommendedName>
    <alternativeName>
        <fullName evidence="4">Acylphosphatase, muscle type isozyme</fullName>
    </alternativeName>
</protein>